<feature type="domain" description="RNA polymerase sigma-70 region 2" evidence="1">
    <location>
        <begin position="14"/>
        <end position="79"/>
    </location>
</feature>
<sequence>MATYLSTSFCNCIIASCQPIIHRYASYYERNPDKCEDLEQELRIKLWTNLQYNYDSTRGTVYDFAYGIIHLEAKKHRLDAHKYRQSYFDNNMVNVNWDLCSCVVYDQEEDTFEKFIDEFSIQLTPKQNLILEAICNEFDDEESVFNSSGKLRSESIIKHLPWGTKDYNNYFNSFKFKLFVFAKNKRIIVRLSSSDAGF</sequence>
<dbReference type="EMBL" id="MT142381">
    <property type="protein sequence ID" value="QJA79437.1"/>
    <property type="molecule type" value="Genomic_DNA"/>
</dbReference>
<evidence type="ECO:0000259" key="1">
    <source>
        <dbReference type="Pfam" id="PF04542"/>
    </source>
</evidence>
<evidence type="ECO:0000313" key="3">
    <source>
        <dbReference type="EMBL" id="QJA79437.1"/>
    </source>
</evidence>
<dbReference type="GO" id="GO:0006352">
    <property type="term" value="P:DNA-templated transcription initiation"/>
    <property type="evidence" value="ECO:0007669"/>
    <property type="project" value="InterPro"/>
</dbReference>
<dbReference type="SUPFAM" id="SSF88946">
    <property type="entry name" value="Sigma2 domain of RNA polymerase sigma factors"/>
    <property type="match status" value="1"/>
</dbReference>
<proteinExistence type="predicted"/>
<protein>
    <submittedName>
        <fullName evidence="2">Putative sigma-70 region domain containing protein</fullName>
    </submittedName>
</protein>
<dbReference type="Pfam" id="PF04542">
    <property type="entry name" value="Sigma70_r2"/>
    <property type="match status" value="1"/>
</dbReference>
<dbReference type="GO" id="GO:0003700">
    <property type="term" value="F:DNA-binding transcription factor activity"/>
    <property type="evidence" value="ECO:0007669"/>
    <property type="project" value="InterPro"/>
</dbReference>
<gene>
    <name evidence="3" type="ORF">MM415A00879_0008</name>
    <name evidence="2" type="ORF">MM415B00915_0020</name>
</gene>
<dbReference type="InterPro" id="IPR013325">
    <property type="entry name" value="RNA_pol_sigma_r2"/>
</dbReference>
<organism evidence="2">
    <name type="scientific">viral metagenome</name>
    <dbReference type="NCBI Taxonomy" id="1070528"/>
    <lineage>
        <taxon>unclassified sequences</taxon>
        <taxon>metagenomes</taxon>
        <taxon>organismal metagenomes</taxon>
    </lineage>
</organism>
<accession>A0A6M3IVN3</accession>
<name>A0A6M3IVN3_9ZZZZ</name>
<evidence type="ECO:0000313" key="2">
    <source>
        <dbReference type="EMBL" id="QJA61596.1"/>
    </source>
</evidence>
<dbReference type="InterPro" id="IPR007627">
    <property type="entry name" value="RNA_pol_sigma70_r2"/>
</dbReference>
<reference evidence="2" key="1">
    <citation type="submission" date="2020-03" db="EMBL/GenBank/DDBJ databases">
        <title>The deep terrestrial virosphere.</title>
        <authorList>
            <person name="Holmfeldt K."/>
            <person name="Nilsson E."/>
            <person name="Simone D."/>
            <person name="Lopez-Fernandez M."/>
            <person name="Wu X."/>
            <person name="de Brujin I."/>
            <person name="Lundin D."/>
            <person name="Andersson A."/>
            <person name="Bertilsson S."/>
            <person name="Dopson M."/>
        </authorList>
    </citation>
    <scope>NUCLEOTIDE SEQUENCE</scope>
    <source>
        <strain evidence="3">MM415A00879</strain>
        <strain evidence="2">MM415B00915</strain>
    </source>
</reference>
<dbReference type="EMBL" id="MT141446">
    <property type="protein sequence ID" value="QJA61596.1"/>
    <property type="molecule type" value="Genomic_DNA"/>
</dbReference>
<dbReference type="AlphaFoldDB" id="A0A6M3IVN3"/>